<evidence type="ECO:0000256" key="1">
    <source>
        <dbReference type="SAM" id="Phobius"/>
    </source>
</evidence>
<accession>A0ABM7S7M2</accession>
<keyword evidence="1" id="KW-1133">Transmembrane helix</keyword>
<sequence length="166" mass="19853">MDNILKIQFKPLKVILLFTFSLIILLLAIYGFLNTIYLLILPFIIFIFHILFYVINFYHLLKYKYVLEINESEIIYLPLNLKIEFTKVDYIEIGSYSRSDLLVIKLSDFALVKKLLTSNLLRYLFYINFKSMGKNIIFFRFSILDISEIELKKHLIKYISKEKISI</sequence>
<dbReference type="Proteomes" id="UP000825258">
    <property type="component" value="Chromosome"/>
</dbReference>
<proteinExistence type="predicted"/>
<keyword evidence="1" id="KW-0812">Transmembrane</keyword>
<evidence type="ECO:0000313" key="3">
    <source>
        <dbReference type="Proteomes" id="UP000825258"/>
    </source>
</evidence>
<keyword evidence="3" id="KW-1185">Reference proteome</keyword>
<name>A0ABM7S7M2_9FLAO</name>
<feature type="transmembrane region" description="Helical" evidence="1">
    <location>
        <begin position="36"/>
        <end position="55"/>
    </location>
</feature>
<dbReference type="EMBL" id="AP024749">
    <property type="protein sequence ID" value="BCY29485.1"/>
    <property type="molecule type" value="Genomic_DNA"/>
</dbReference>
<keyword evidence="1" id="KW-0472">Membrane</keyword>
<organism evidence="2 3">
    <name type="scientific">Flavobacterium okayamense</name>
    <dbReference type="NCBI Taxonomy" id="2830782"/>
    <lineage>
        <taxon>Bacteria</taxon>
        <taxon>Pseudomonadati</taxon>
        <taxon>Bacteroidota</taxon>
        <taxon>Flavobacteriia</taxon>
        <taxon>Flavobacteriales</taxon>
        <taxon>Flavobacteriaceae</taxon>
        <taxon>Flavobacterium</taxon>
    </lineage>
</organism>
<evidence type="ECO:0008006" key="4">
    <source>
        <dbReference type="Google" id="ProtNLM"/>
    </source>
</evidence>
<protein>
    <recommendedName>
        <fullName evidence="4">PH domain-containing protein</fullName>
    </recommendedName>
</protein>
<evidence type="ECO:0000313" key="2">
    <source>
        <dbReference type="EMBL" id="BCY29485.1"/>
    </source>
</evidence>
<reference evidence="2 3" key="1">
    <citation type="submission" date="2021-06" db="EMBL/GenBank/DDBJ databases">
        <title>Whole genome sequences of Flavobacterium sp. KK2020170 and assembly.</title>
        <authorList>
            <person name="Kitahara K."/>
            <person name="Miyoshi S."/>
            <person name="Uesaka K."/>
        </authorList>
    </citation>
    <scope>NUCLEOTIDE SEQUENCE [LARGE SCALE GENOMIC DNA]</scope>
    <source>
        <strain evidence="2 3">KK2020170</strain>
    </source>
</reference>
<gene>
    <name evidence="2" type="ORF">KK2020170_23530</name>
</gene>
<feature type="transmembrane region" description="Helical" evidence="1">
    <location>
        <begin position="12"/>
        <end position="30"/>
    </location>
</feature>